<dbReference type="AlphaFoldDB" id="A0AA39KZ24"/>
<dbReference type="EMBL" id="JAQQBR010000004">
    <property type="protein sequence ID" value="KAK0179168.1"/>
    <property type="molecule type" value="Genomic_DNA"/>
</dbReference>
<evidence type="ECO:0000313" key="2">
    <source>
        <dbReference type="Proteomes" id="UP001168972"/>
    </source>
</evidence>
<evidence type="ECO:0000313" key="1">
    <source>
        <dbReference type="EMBL" id="KAK0179168.1"/>
    </source>
</evidence>
<reference evidence="1" key="2">
    <citation type="submission" date="2023-03" db="EMBL/GenBank/DDBJ databases">
        <authorList>
            <person name="Inwood S.N."/>
            <person name="Skelly J.G."/>
            <person name="Guhlin J."/>
            <person name="Harrop T.W.R."/>
            <person name="Goldson S.G."/>
            <person name="Dearden P.K."/>
        </authorList>
    </citation>
    <scope>NUCLEOTIDE SEQUENCE</scope>
    <source>
        <strain evidence="1">Lincoln</strain>
        <tissue evidence="1">Whole body</tissue>
    </source>
</reference>
<proteinExistence type="predicted"/>
<organism evidence="1 2">
    <name type="scientific">Microctonus hyperodae</name>
    <name type="common">Parasitoid wasp</name>
    <dbReference type="NCBI Taxonomy" id="165561"/>
    <lineage>
        <taxon>Eukaryota</taxon>
        <taxon>Metazoa</taxon>
        <taxon>Ecdysozoa</taxon>
        <taxon>Arthropoda</taxon>
        <taxon>Hexapoda</taxon>
        <taxon>Insecta</taxon>
        <taxon>Pterygota</taxon>
        <taxon>Neoptera</taxon>
        <taxon>Endopterygota</taxon>
        <taxon>Hymenoptera</taxon>
        <taxon>Apocrita</taxon>
        <taxon>Ichneumonoidea</taxon>
        <taxon>Braconidae</taxon>
        <taxon>Euphorinae</taxon>
        <taxon>Microctonus</taxon>
    </lineage>
</organism>
<name>A0AA39KZ24_MICHY</name>
<dbReference type="Proteomes" id="UP001168972">
    <property type="component" value="Unassembled WGS sequence"/>
</dbReference>
<comment type="caution">
    <text evidence="1">The sequence shown here is derived from an EMBL/GenBank/DDBJ whole genome shotgun (WGS) entry which is preliminary data.</text>
</comment>
<gene>
    <name evidence="1" type="ORF">PV327_007984</name>
</gene>
<accession>A0AA39KZ24</accession>
<sequence length="301" mass="34680">MPRHIEMLNKLEELYTGLNTSEKYFNDNSRIKRSHQTPILSLSQNYLIFEKSSTLNPCQTSSITNHTSYELILEWEKDVDGVFTVDLERLRISSGKSGHFRISFKPQSDRGKCSVRDIALYGTIKSLAIEHAFTLICLMALDEYTISIKKPIEIAVRISAMPAIGSLKAEPDEINLMEIPYNELRKFNFHVFNVSEVEMCFKLISKPAILKIIVSLALHRVGFFKLLIMYAANESQNSITICTINYTCTLPMIKIIDLQYHQINLNHRKLTLWRLLKINLLNKITAEMDSNTKKILDIYMP</sequence>
<reference evidence="1" key="1">
    <citation type="journal article" date="2023" name="bioRxiv">
        <title>Scaffold-level genome assemblies of two parasitoid biocontrol wasps reveal the parthenogenesis mechanism and an associated novel virus.</title>
        <authorList>
            <person name="Inwood S."/>
            <person name="Skelly J."/>
            <person name="Guhlin J."/>
            <person name="Harrop T."/>
            <person name="Goldson S."/>
            <person name="Dearden P."/>
        </authorList>
    </citation>
    <scope>NUCLEOTIDE SEQUENCE</scope>
    <source>
        <strain evidence="1">Lincoln</strain>
        <tissue evidence="1">Whole body</tissue>
    </source>
</reference>
<dbReference type="InterPro" id="IPR052614">
    <property type="entry name" value="CFAP65"/>
</dbReference>
<protein>
    <submittedName>
        <fullName evidence="1">Uncharacterized protein</fullName>
    </submittedName>
</protein>
<keyword evidence="2" id="KW-1185">Reference proteome</keyword>
<dbReference type="PANTHER" id="PTHR46127">
    <property type="entry name" value="CILIA- AND FLAGELLA-ASSOCIATED PROTEIN 65"/>
    <property type="match status" value="1"/>
</dbReference>
<dbReference type="PANTHER" id="PTHR46127:SF1">
    <property type="entry name" value="CILIA- AND FLAGELLA-ASSOCIATED PROTEIN 65"/>
    <property type="match status" value="1"/>
</dbReference>